<comment type="caution">
    <text evidence="4">The sequence shown here is derived from an EMBL/GenBank/DDBJ whole genome shotgun (WGS) entry which is preliminary data.</text>
</comment>
<dbReference type="CDD" id="cd01670">
    <property type="entry name" value="Death"/>
    <property type="match status" value="1"/>
</dbReference>
<evidence type="ECO:0000256" key="1">
    <source>
        <dbReference type="SAM" id="MobiDB-lite"/>
    </source>
</evidence>
<name>A0A9Q1CPI9_HOLLE</name>
<dbReference type="AlphaFoldDB" id="A0A9Q1CPI9"/>
<dbReference type="GO" id="GO:0007165">
    <property type="term" value="P:signal transduction"/>
    <property type="evidence" value="ECO:0007669"/>
    <property type="project" value="InterPro"/>
</dbReference>
<reference evidence="4" key="1">
    <citation type="submission" date="2021-10" db="EMBL/GenBank/DDBJ databases">
        <title>Tropical sea cucumber genome reveals ecological adaptation and Cuvierian tubules defense mechanism.</title>
        <authorList>
            <person name="Chen T."/>
        </authorList>
    </citation>
    <scope>NUCLEOTIDE SEQUENCE</scope>
    <source>
        <strain evidence="4">Nanhai2018</strain>
        <tissue evidence="4">Muscle</tissue>
    </source>
</reference>
<dbReference type="PROSITE" id="PS50837">
    <property type="entry name" value="NACHT"/>
    <property type="match status" value="1"/>
</dbReference>
<dbReference type="SMART" id="SM00005">
    <property type="entry name" value="DEATH"/>
    <property type="match status" value="1"/>
</dbReference>
<evidence type="ECO:0000259" key="2">
    <source>
        <dbReference type="PROSITE" id="PS50017"/>
    </source>
</evidence>
<protein>
    <submittedName>
        <fullName evidence="4">NLR family CARD domain-containing protein 4</fullName>
    </submittedName>
</protein>
<dbReference type="InterPro" id="IPR007111">
    <property type="entry name" value="NACHT_NTPase"/>
</dbReference>
<dbReference type="Gene3D" id="3.40.50.300">
    <property type="entry name" value="P-loop containing nucleotide triphosphate hydrolases"/>
    <property type="match status" value="1"/>
</dbReference>
<dbReference type="Proteomes" id="UP001152320">
    <property type="component" value="Chromosome 1"/>
</dbReference>
<feature type="compositionally biased region" description="Basic and acidic residues" evidence="1">
    <location>
        <begin position="828"/>
        <end position="839"/>
    </location>
</feature>
<dbReference type="PANTHER" id="PTHR46312:SF2">
    <property type="entry name" value="NUCLEOTIDE-BINDING OLIGOMERIZATION DOMAIN-CONTAINING PROTEIN 2-LIKE"/>
    <property type="match status" value="1"/>
</dbReference>
<dbReference type="Gene3D" id="1.10.533.10">
    <property type="entry name" value="Death Domain, Fas"/>
    <property type="match status" value="1"/>
</dbReference>
<dbReference type="SUPFAM" id="SSF47986">
    <property type="entry name" value="DEATH domain"/>
    <property type="match status" value="1"/>
</dbReference>
<dbReference type="PANTHER" id="PTHR46312">
    <property type="entry name" value="NACHT DOMAIN-CONTAINING PROTEIN"/>
    <property type="match status" value="1"/>
</dbReference>
<dbReference type="InterPro" id="IPR011029">
    <property type="entry name" value="DEATH-like_dom_sf"/>
</dbReference>
<feature type="region of interest" description="Disordered" evidence="1">
    <location>
        <begin position="828"/>
        <end position="848"/>
    </location>
</feature>
<gene>
    <name evidence="4" type="ORF">HOLleu_01580</name>
</gene>
<evidence type="ECO:0000313" key="5">
    <source>
        <dbReference type="Proteomes" id="UP001152320"/>
    </source>
</evidence>
<proteinExistence type="predicted"/>
<dbReference type="Pfam" id="PF05729">
    <property type="entry name" value="NACHT"/>
    <property type="match status" value="1"/>
</dbReference>
<evidence type="ECO:0000259" key="3">
    <source>
        <dbReference type="PROSITE" id="PS50837"/>
    </source>
</evidence>
<feature type="domain" description="Death" evidence="2">
    <location>
        <begin position="46"/>
        <end position="130"/>
    </location>
</feature>
<dbReference type="Pfam" id="PF00531">
    <property type="entry name" value="Death"/>
    <property type="match status" value="1"/>
</dbReference>
<dbReference type="SUPFAM" id="SSF52540">
    <property type="entry name" value="P-loop containing nucleoside triphosphate hydrolases"/>
    <property type="match status" value="1"/>
</dbReference>
<accession>A0A9Q1CPI9</accession>
<evidence type="ECO:0000313" key="4">
    <source>
        <dbReference type="EMBL" id="KAJ8049031.1"/>
    </source>
</evidence>
<organism evidence="4 5">
    <name type="scientific">Holothuria leucospilota</name>
    <name type="common">Black long sea cucumber</name>
    <name type="synonym">Mertensiothuria leucospilota</name>
    <dbReference type="NCBI Taxonomy" id="206669"/>
    <lineage>
        <taxon>Eukaryota</taxon>
        <taxon>Metazoa</taxon>
        <taxon>Echinodermata</taxon>
        <taxon>Eleutherozoa</taxon>
        <taxon>Echinozoa</taxon>
        <taxon>Holothuroidea</taxon>
        <taxon>Aspidochirotacea</taxon>
        <taxon>Aspidochirotida</taxon>
        <taxon>Holothuriidae</taxon>
        <taxon>Holothuria</taxon>
    </lineage>
</organism>
<dbReference type="InterPro" id="IPR000488">
    <property type="entry name" value="Death_dom"/>
</dbReference>
<sequence length="848" mass="97639">MRKCYRIKVFNWISSPGAVKNTLGKEPILKLRMDPSERKESLLVVSDQLLQALAGELTEEWLHLARYLGVSDSKLYDSRTDNIGHGKEARYQTLLYWKRKQGQHATHSVLAEALSKAGRSDLSEKVQNGVGLKRQSGECKTSPELATNLSKRPRTTDESYVNWSTVVGVDVTSSMKEKKTQLVTELKNKYKYLCGDIQPVPFLRDKYDIAELFVEIGIKFLEEKHGESEKHEKWTMLEDYKRVFTGPLIKSKRRIIDGEPGYGKSTLALQIAHDWCKEKTPMKEFQVLILLRLRQFRNVPTIYSAIKKFLLPKDSKLTEDDIRNILDSSSTLILLDGYDEYPDREKEGTDIAHIIRGDMLQEPEVVLITRTSFLPPDYSNATIKRLRLTGFDDSARETYIRNVVARGCSDVADKISTFLKVNPVPADLCRTPLFFTMISYMVKNSDRFRNLKTVTQFFRHIIKCFHSHHQIKGAGGNKGKELDHSKLNIIAFKGLSRNTQQISWGKDKLIDTIGKDLYDEYVRIGILVEEEGFDYEALEYNIETRFFHKLFAEWYAAQYFAKVVEKAETEFEPWQKPRSQAAGTLQQHQAANCGKMHMVKSLNPTDVHYTYRYACGWSPEAALKIINHLGKNRKYDHYTLLCIIEWGSSLETILTTVTLLCSRQIKIDETDSLLLKKSAVNLIEFASSRKIHIRSLFLDNCLDVVCHGQLSVGPTLSLPVINTTLTELHIYKSSQEIIEEEAYSILHYAAKCIGLKQLAFWWCLIPRYIKVSESYISVLRSKEVEVRWVLSCVFVLNFETGEWEHDWLSMTDEQYQEGVEEFRRMDERRKKRLGKDSSGQEKSSALLG</sequence>
<feature type="domain" description="NACHT" evidence="3">
    <location>
        <begin position="252"/>
        <end position="372"/>
    </location>
</feature>
<dbReference type="EMBL" id="JAIZAY010000001">
    <property type="protein sequence ID" value="KAJ8049031.1"/>
    <property type="molecule type" value="Genomic_DNA"/>
</dbReference>
<dbReference type="PROSITE" id="PS50017">
    <property type="entry name" value="DEATH_DOMAIN"/>
    <property type="match status" value="1"/>
</dbReference>
<keyword evidence="5" id="KW-1185">Reference proteome</keyword>
<dbReference type="OrthoDB" id="427518at2759"/>
<dbReference type="InterPro" id="IPR027417">
    <property type="entry name" value="P-loop_NTPase"/>
</dbReference>